<evidence type="ECO:0000256" key="5">
    <source>
        <dbReference type="SAM" id="Phobius"/>
    </source>
</evidence>
<dbReference type="RefSeq" id="WP_382357381.1">
    <property type="nucleotide sequence ID" value="NZ_JBHTGR010000002.1"/>
</dbReference>
<dbReference type="PANTHER" id="PTHR22550:SF5">
    <property type="entry name" value="LEUCINE ZIPPER PROTEIN 4"/>
    <property type="match status" value="1"/>
</dbReference>
<evidence type="ECO:0000313" key="7">
    <source>
        <dbReference type="Proteomes" id="UP001596620"/>
    </source>
</evidence>
<feature type="transmembrane region" description="Helical" evidence="5">
    <location>
        <begin position="381"/>
        <end position="400"/>
    </location>
</feature>
<feature type="transmembrane region" description="Helical" evidence="5">
    <location>
        <begin position="420"/>
        <end position="442"/>
    </location>
</feature>
<protein>
    <submittedName>
        <fullName evidence="6">Spore germination protein</fullName>
    </submittedName>
</protein>
<dbReference type="PANTHER" id="PTHR22550">
    <property type="entry name" value="SPORE GERMINATION PROTEIN"/>
    <property type="match status" value="1"/>
</dbReference>
<reference evidence="7" key="1">
    <citation type="journal article" date="2019" name="Int. J. Syst. Evol. Microbiol.">
        <title>The Global Catalogue of Microorganisms (GCM) 10K type strain sequencing project: providing services to taxonomists for standard genome sequencing and annotation.</title>
        <authorList>
            <consortium name="The Broad Institute Genomics Platform"/>
            <consortium name="The Broad Institute Genome Sequencing Center for Infectious Disease"/>
            <person name="Wu L."/>
            <person name="Ma J."/>
        </authorList>
    </citation>
    <scope>NUCLEOTIDE SEQUENCE [LARGE SCALE GENOMIC DNA]</scope>
    <source>
        <strain evidence="7">JCM 30234</strain>
    </source>
</reference>
<gene>
    <name evidence="6" type="ORF">ACFQU8_01415</name>
</gene>
<accession>A0ABW2US18</accession>
<evidence type="ECO:0000256" key="4">
    <source>
        <dbReference type="PIRNR" id="PIRNR005690"/>
    </source>
</evidence>
<evidence type="ECO:0000256" key="2">
    <source>
        <dbReference type="ARBA" id="ARBA00005278"/>
    </source>
</evidence>
<keyword evidence="3 4" id="KW-0472">Membrane</keyword>
<name>A0ABW2US18_9BACI</name>
<dbReference type="InterPro" id="IPR050768">
    <property type="entry name" value="UPF0353/GerABKA_families"/>
</dbReference>
<keyword evidence="5" id="KW-0812">Transmembrane</keyword>
<evidence type="ECO:0000313" key="6">
    <source>
        <dbReference type="EMBL" id="MFC7745901.1"/>
    </source>
</evidence>
<dbReference type="Pfam" id="PF03323">
    <property type="entry name" value="GerA"/>
    <property type="match status" value="1"/>
</dbReference>
<keyword evidence="5" id="KW-1133">Transmembrane helix</keyword>
<dbReference type="InterPro" id="IPR004995">
    <property type="entry name" value="Spore_Ger"/>
</dbReference>
<evidence type="ECO:0000256" key="1">
    <source>
        <dbReference type="ARBA" id="ARBA00004141"/>
    </source>
</evidence>
<dbReference type="PIRSF" id="PIRSF005690">
    <property type="entry name" value="GerBA"/>
    <property type="match status" value="1"/>
</dbReference>
<feature type="transmembrane region" description="Helical" evidence="5">
    <location>
        <begin position="291"/>
        <end position="311"/>
    </location>
</feature>
<dbReference type="Proteomes" id="UP001596620">
    <property type="component" value="Unassembled WGS sequence"/>
</dbReference>
<comment type="subcellular location">
    <subcellularLocation>
        <location evidence="4">Cell membrane</location>
    </subcellularLocation>
    <subcellularLocation>
        <location evidence="1">Membrane</location>
        <topology evidence="1">Multi-pass membrane protein</topology>
    </subcellularLocation>
</comment>
<comment type="similarity">
    <text evidence="2 4">Belongs to the GerABKA family.</text>
</comment>
<dbReference type="EMBL" id="JBHTGR010000002">
    <property type="protein sequence ID" value="MFC7745901.1"/>
    <property type="molecule type" value="Genomic_DNA"/>
</dbReference>
<proteinExistence type="inferred from homology"/>
<evidence type="ECO:0000256" key="3">
    <source>
        <dbReference type="ARBA" id="ARBA00023136"/>
    </source>
</evidence>
<comment type="caution">
    <text evidence="6">The sequence shown here is derived from an EMBL/GenBank/DDBJ whole genome shotgun (WGS) entry which is preliminary data.</text>
</comment>
<keyword evidence="7" id="KW-1185">Reference proteome</keyword>
<sequence>MKRKNQGKSKKDQLFPQKLDALKEMMQSKFENNQDLTFAIYEQDQGTRVAVFFIQYMAKESQVKQDLLDPVLNSQDEWSTSSLKNDIPIATQMTKETLDEILKGLLVGEVFIYVEGETEALSYLLLNKEHRALNKAENESVVLGPQISFTESLITNMNVVRWSIRSTDLVMEKFMIGHTYPREVRLVYVKSVANQTDVNTMRQRLQDLDVDDVGDTTILMQYINDSSSSVFPQYYATELTNRFTHDIKQGRVGMLTENSPSGMIAPSTFFSFFESTEDMYMRWNVGSFLRLLRFLALLFAVFITPLYIAAVTYHFEIIPTNELITIGKSRAVVPFPPLIEALFLEFLIELLREAGARLPTKIGETIGIVGGVIIGQAIEEAGLTSSILIIIVALSALSSYTVPNYMMGTSIRVVSFPMMILAGLFGLIGIMYGACFLVIHLVKLKSLGRPYLSPVFPFYLKDLNKALFRLPLQFQNRRFLSFQPRKSHRYNREEARRQRDIKK</sequence>
<organism evidence="6 7">
    <name type="scientific">Lentibacillus kimchii</name>
    <dbReference type="NCBI Taxonomy" id="1542911"/>
    <lineage>
        <taxon>Bacteria</taxon>
        <taxon>Bacillati</taxon>
        <taxon>Bacillota</taxon>
        <taxon>Bacilli</taxon>
        <taxon>Bacillales</taxon>
        <taxon>Bacillaceae</taxon>
        <taxon>Lentibacillus</taxon>
    </lineage>
</organism>